<dbReference type="Proteomes" id="UP000018851">
    <property type="component" value="Chromosome"/>
</dbReference>
<dbReference type="InterPro" id="IPR003593">
    <property type="entry name" value="AAA+_ATPase"/>
</dbReference>
<dbReference type="Gene3D" id="3.40.50.300">
    <property type="entry name" value="P-loop containing nucleotide triphosphate hydrolases"/>
    <property type="match status" value="1"/>
</dbReference>
<reference evidence="2 3" key="1">
    <citation type="submission" date="2013-07" db="EMBL/GenBank/DDBJ databases">
        <title>Completed genome of Sphingomonas sanxanigenens NX02.</title>
        <authorList>
            <person name="Ma T."/>
            <person name="Huang H."/>
            <person name="Wu M."/>
            <person name="Li X."/>
            <person name="Li G."/>
        </authorList>
    </citation>
    <scope>NUCLEOTIDE SEQUENCE [LARGE SCALE GENOMIC DNA]</scope>
    <source>
        <strain evidence="2 3">NX02</strain>
    </source>
</reference>
<dbReference type="OrthoDB" id="9811073at2"/>
<dbReference type="eggNOG" id="COG0470">
    <property type="taxonomic scope" value="Bacteria"/>
</dbReference>
<dbReference type="InterPro" id="IPR027417">
    <property type="entry name" value="P-loop_NTPase"/>
</dbReference>
<sequence length="336" mass="35584">MTVPIGHDAQIAAFRAATAGGTLHHAWLLVGPQGVGKASFAEAAALRLLAEAAGPPPGEGFGVPADHPIARYFAADSHPDFRRLERLPKDPKLRDQPRGDWDDAERARSITIAQVRALQGLFATTPSLSPRRVVLIDAADDLERPAANALLKSLEEPPAGTLFLLVSHAPGRLLPTIRSRCRVLRFGRLGGGDVAAVLRAERPDLDADEIAALVEVGEGSPGRALRFAGLDIAALDAAIAAIIESGDPANAGRARLARALSAKAAQQRYEAFLERVPAAISAEARRRRGHALGESLDQWDRARRLAGSAVHLSLDPQSVVIELGSILAELARTRAA</sequence>
<accession>W0AC18</accession>
<dbReference type="Pfam" id="PF13177">
    <property type="entry name" value="DNA_pol3_delta2"/>
    <property type="match status" value="1"/>
</dbReference>
<proteinExistence type="predicted"/>
<dbReference type="STRING" id="1123269.NX02_11740"/>
<name>W0AC18_9SPHN</name>
<dbReference type="KEGG" id="ssan:NX02_11740"/>
<dbReference type="AlphaFoldDB" id="W0AC18"/>
<dbReference type="PATRIC" id="fig|1123269.5.peg.2278"/>
<evidence type="ECO:0000259" key="1">
    <source>
        <dbReference type="SMART" id="SM00382"/>
    </source>
</evidence>
<dbReference type="GO" id="GO:0009360">
    <property type="term" value="C:DNA polymerase III complex"/>
    <property type="evidence" value="ECO:0007669"/>
    <property type="project" value="TreeGrafter"/>
</dbReference>
<keyword evidence="3" id="KW-1185">Reference proteome</keyword>
<dbReference type="PANTHER" id="PTHR11669">
    <property type="entry name" value="REPLICATION FACTOR C / DNA POLYMERASE III GAMMA-TAU SUBUNIT"/>
    <property type="match status" value="1"/>
</dbReference>
<organism evidence="2 3">
    <name type="scientific">Sphingomonas sanxanigenens DSM 19645 = NX02</name>
    <dbReference type="NCBI Taxonomy" id="1123269"/>
    <lineage>
        <taxon>Bacteria</taxon>
        <taxon>Pseudomonadati</taxon>
        <taxon>Pseudomonadota</taxon>
        <taxon>Alphaproteobacteria</taxon>
        <taxon>Sphingomonadales</taxon>
        <taxon>Sphingomonadaceae</taxon>
        <taxon>Sphingomonas</taxon>
    </lineage>
</organism>
<evidence type="ECO:0000313" key="3">
    <source>
        <dbReference type="Proteomes" id="UP000018851"/>
    </source>
</evidence>
<evidence type="ECO:0000313" key="2">
    <source>
        <dbReference type="EMBL" id="AHE54057.1"/>
    </source>
</evidence>
<dbReference type="GO" id="GO:0006261">
    <property type="term" value="P:DNA-templated DNA replication"/>
    <property type="evidence" value="ECO:0007669"/>
    <property type="project" value="TreeGrafter"/>
</dbReference>
<dbReference type="PANTHER" id="PTHR11669:SF8">
    <property type="entry name" value="DNA POLYMERASE III SUBUNIT DELTA"/>
    <property type="match status" value="1"/>
</dbReference>
<dbReference type="InterPro" id="IPR050238">
    <property type="entry name" value="DNA_Rep/Repair_Clamp_Loader"/>
</dbReference>
<protein>
    <recommendedName>
        <fullName evidence="1">AAA+ ATPase domain-containing protein</fullName>
    </recommendedName>
</protein>
<dbReference type="SUPFAM" id="SSF52540">
    <property type="entry name" value="P-loop containing nucleoside triphosphate hydrolases"/>
    <property type="match status" value="1"/>
</dbReference>
<dbReference type="RefSeq" id="WP_025292279.1">
    <property type="nucleotide sequence ID" value="NZ_CP006644.1"/>
</dbReference>
<feature type="domain" description="AAA+ ATPase" evidence="1">
    <location>
        <begin position="23"/>
        <end position="190"/>
    </location>
</feature>
<dbReference type="HOGENOM" id="CLU_006229_4_4_5"/>
<dbReference type="SMART" id="SM00382">
    <property type="entry name" value="AAA"/>
    <property type="match status" value="1"/>
</dbReference>
<gene>
    <name evidence="2" type="ORF">NX02_11740</name>
</gene>
<dbReference type="EMBL" id="CP006644">
    <property type="protein sequence ID" value="AHE54057.1"/>
    <property type="molecule type" value="Genomic_DNA"/>
</dbReference>